<keyword evidence="6" id="KW-0325">Glycoprotein</keyword>
<feature type="domain" description="Saposin B-type" evidence="7">
    <location>
        <begin position="1"/>
        <end position="34"/>
    </location>
</feature>
<reference evidence="9" key="1">
    <citation type="submission" date="2023-07" db="EMBL/GenBank/DDBJ databases">
        <authorList>
            <person name="Stuckert A."/>
        </authorList>
    </citation>
    <scope>NUCLEOTIDE SEQUENCE</scope>
</reference>
<proteinExistence type="predicted"/>
<keyword evidence="10" id="KW-1185">Reference proteome</keyword>
<dbReference type="SMART" id="SM00741">
    <property type="entry name" value="SapB"/>
    <property type="match status" value="3"/>
</dbReference>
<evidence type="ECO:0000256" key="6">
    <source>
        <dbReference type="ARBA" id="ARBA00023180"/>
    </source>
</evidence>
<feature type="domain" description="Saposin B-type" evidence="7">
    <location>
        <begin position="289"/>
        <end position="370"/>
    </location>
</feature>
<evidence type="ECO:0000256" key="2">
    <source>
        <dbReference type="ARBA" id="ARBA00022525"/>
    </source>
</evidence>
<evidence type="ECO:0000256" key="1">
    <source>
        <dbReference type="ARBA" id="ARBA00004613"/>
    </source>
</evidence>
<organism evidence="9 10">
    <name type="scientific">Ranitomeya imitator</name>
    <name type="common">mimic poison frog</name>
    <dbReference type="NCBI Taxonomy" id="111125"/>
    <lineage>
        <taxon>Eukaryota</taxon>
        <taxon>Metazoa</taxon>
        <taxon>Chordata</taxon>
        <taxon>Craniata</taxon>
        <taxon>Vertebrata</taxon>
        <taxon>Euteleostomi</taxon>
        <taxon>Amphibia</taxon>
        <taxon>Batrachia</taxon>
        <taxon>Anura</taxon>
        <taxon>Neobatrachia</taxon>
        <taxon>Hyloidea</taxon>
        <taxon>Dendrobatidae</taxon>
        <taxon>Dendrobatinae</taxon>
        <taxon>Ranitomeya</taxon>
    </lineage>
</organism>
<dbReference type="InterPro" id="IPR051428">
    <property type="entry name" value="Sphingo_Act-Surfact_Prot"/>
</dbReference>
<dbReference type="PANTHER" id="PTHR11480:SF3">
    <property type="entry name" value="BCDNA.GH08312"/>
    <property type="match status" value="1"/>
</dbReference>
<dbReference type="PRINTS" id="PR01797">
    <property type="entry name" value="SAPOSIN"/>
</dbReference>
<feature type="domain" description="Saposin B-type" evidence="7">
    <location>
        <begin position="83"/>
        <end position="163"/>
    </location>
</feature>
<dbReference type="InterPro" id="IPR003119">
    <property type="entry name" value="SAP_A"/>
</dbReference>
<evidence type="ECO:0000313" key="10">
    <source>
        <dbReference type="Proteomes" id="UP001176940"/>
    </source>
</evidence>
<comment type="subcellular location">
    <subcellularLocation>
        <location evidence="1">Secreted</location>
    </subcellularLocation>
</comment>
<dbReference type="PROSITE" id="PS51110">
    <property type="entry name" value="SAP_A"/>
    <property type="match status" value="1"/>
</dbReference>
<dbReference type="PANTHER" id="PTHR11480">
    <property type="entry name" value="SAPOSIN-RELATED"/>
    <property type="match status" value="1"/>
</dbReference>
<feature type="domain" description="Saposin A-type" evidence="8">
    <location>
        <begin position="372"/>
        <end position="412"/>
    </location>
</feature>
<dbReference type="Pfam" id="PF05184">
    <property type="entry name" value="SapB_1"/>
    <property type="match status" value="2"/>
</dbReference>
<dbReference type="Pfam" id="PF03489">
    <property type="entry name" value="SapB_2"/>
    <property type="match status" value="3"/>
</dbReference>
<evidence type="ECO:0000256" key="4">
    <source>
        <dbReference type="ARBA" id="ARBA00022737"/>
    </source>
</evidence>
<sequence>MVADYISIILNIIKDELGNPSVICSALHLCTSLQQHLASLKTSQQLLSNEIPDTDMSKVVYPFMANLPLLLTPQDKAQEAPKNNDVCKDCLQLVSDVQESLKTNSSFGKSLIENALKQCDLLGGISDICKTYVNQYAELALQMIIQMPAQQICCASGLCAQEKSKPMVEMTPAKVLVPAMKLQPAIKIKQEPVQFDTVCELCELVVAKLEDFLNKNSTEEHIKEFLEEICNIMPPKYHDKCKDFIDTYSAAIISLVEQEIPPKAICMVLGCCSSRERKSMKLGSEHIQSGGSCSVCKMIVEYVDTILEKNVTQERIKAALHVVCNYLPPKMADECDALVDSYEPLFIQLILQAMDPKFVCEKMNLCTNNAKPLLGSEKCMWGPSYWCKDMETAGNCNAIEHCKRHGRVCQKP</sequence>
<keyword evidence="3" id="KW-0732">Signal</keyword>
<dbReference type="InterPro" id="IPR011001">
    <property type="entry name" value="Saposin-like"/>
</dbReference>
<evidence type="ECO:0008006" key="11">
    <source>
        <dbReference type="Google" id="ProtNLM"/>
    </source>
</evidence>
<dbReference type="EMBL" id="CAUEEQ010009328">
    <property type="protein sequence ID" value="CAJ0933339.1"/>
    <property type="molecule type" value="Genomic_DNA"/>
</dbReference>
<keyword evidence="5" id="KW-1015">Disulfide bond</keyword>
<evidence type="ECO:0000259" key="8">
    <source>
        <dbReference type="PROSITE" id="PS51110"/>
    </source>
</evidence>
<dbReference type="InterPro" id="IPR008139">
    <property type="entry name" value="SaposinB_dom"/>
</dbReference>
<dbReference type="InterPro" id="IPR007856">
    <property type="entry name" value="SapB_1"/>
</dbReference>
<protein>
    <recommendedName>
        <fullName evidence="11">Prosaposin</fullName>
    </recommendedName>
</protein>
<evidence type="ECO:0000256" key="5">
    <source>
        <dbReference type="ARBA" id="ARBA00023157"/>
    </source>
</evidence>
<dbReference type="InterPro" id="IPR008373">
    <property type="entry name" value="Saposin"/>
</dbReference>
<gene>
    <name evidence="9" type="ORF">RIMI_LOCUS5453260</name>
</gene>
<name>A0ABN9L826_9NEOB</name>
<dbReference type="Pfam" id="PF02199">
    <property type="entry name" value="SapA"/>
    <property type="match status" value="1"/>
</dbReference>
<dbReference type="Gene3D" id="1.10.225.10">
    <property type="entry name" value="Saposin-like"/>
    <property type="match status" value="3"/>
</dbReference>
<dbReference type="PROSITE" id="PS50015">
    <property type="entry name" value="SAP_B"/>
    <property type="match status" value="4"/>
</dbReference>
<evidence type="ECO:0000259" key="7">
    <source>
        <dbReference type="PROSITE" id="PS50015"/>
    </source>
</evidence>
<keyword evidence="4" id="KW-0677">Repeat</keyword>
<evidence type="ECO:0000256" key="3">
    <source>
        <dbReference type="ARBA" id="ARBA00022729"/>
    </source>
</evidence>
<dbReference type="SUPFAM" id="SSF47862">
    <property type="entry name" value="Saposin"/>
    <property type="match status" value="4"/>
</dbReference>
<dbReference type="Proteomes" id="UP001176940">
    <property type="component" value="Unassembled WGS sequence"/>
</dbReference>
<dbReference type="InterPro" id="IPR008138">
    <property type="entry name" value="SapB_2"/>
</dbReference>
<evidence type="ECO:0000313" key="9">
    <source>
        <dbReference type="EMBL" id="CAJ0933339.1"/>
    </source>
</evidence>
<accession>A0ABN9L826</accession>
<feature type="domain" description="Saposin B-type" evidence="7">
    <location>
        <begin position="195"/>
        <end position="276"/>
    </location>
</feature>
<dbReference type="SMART" id="SM00162">
    <property type="entry name" value="SAPA"/>
    <property type="match status" value="1"/>
</dbReference>
<keyword evidence="2" id="KW-0964">Secreted</keyword>
<comment type="caution">
    <text evidence="9">The sequence shown here is derived from an EMBL/GenBank/DDBJ whole genome shotgun (WGS) entry which is preliminary data.</text>
</comment>